<comment type="caution">
    <text evidence="2">The sequence shown here is derived from an EMBL/GenBank/DDBJ whole genome shotgun (WGS) entry which is preliminary data.</text>
</comment>
<evidence type="ECO:0000313" key="3">
    <source>
        <dbReference type="Proteomes" id="UP000807342"/>
    </source>
</evidence>
<dbReference type="Proteomes" id="UP000807342">
    <property type="component" value="Unassembled WGS sequence"/>
</dbReference>
<keyword evidence="1" id="KW-0812">Transmembrane</keyword>
<evidence type="ECO:0000256" key="1">
    <source>
        <dbReference type="SAM" id="Phobius"/>
    </source>
</evidence>
<keyword evidence="1" id="KW-0472">Membrane</keyword>
<dbReference type="EMBL" id="MU151135">
    <property type="protein sequence ID" value="KAF9449277.1"/>
    <property type="molecule type" value="Genomic_DNA"/>
</dbReference>
<accession>A0A9P5XFH6</accession>
<organism evidence="2 3">
    <name type="scientific">Macrolepiota fuliginosa MF-IS2</name>
    <dbReference type="NCBI Taxonomy" id="1400762"/>
    <lineage>
        <taxon>Eukaryota</taxon>
        <taxon>Fungi</taxon>
        <taxon>Dikarya</taxon>
        <taxon>Basidiomycota</taxon>
        <taxon>Agaricomycotina</taxon>
        <taxon>Agaricomycetes</taxon>
        <taxon>Agaricomycetidae</taxon>
        <taxon>Agaricales</taxon>
        <taxon>Agaricineae</taxon>
        <taxon>Agaricaceae</taxon>
        <taxon>Macrolepiota</taxon>
    </lineage>
</organism>
<proteinExistence type="predicted"/>
<name>A0A9P5XFH6_9AGAR</name>
<reference evidence="2" key="1">
    <citation type="submission" date="2020-11" db="EMBL/GenBank/DDBJ databases">
        <authorList>
            <consortium name="DOE Joint Genome Institute"/>
            <person name="Ahrendt S."/>
            <person name="Riley R."/>
            <person name="Andreopoulos W."/>
            <person name="Labutti K."/>
            <person name="Pangilinan J."/>
            <person name="Ruiz-Duenas F.J."/>
            <person name="Barrasa J.M."/>
            <person name="Sanchez-Garcia M."/>
            <person name="Camarero S."/>
            <person name="Miyauchi S."/>
            <person name="Serrano A."/>
            <person name="Linde D."/>
            <person name="Babiker R."/>
            <person name="Drula E."/>
            <person name="Ayuso-Fernandez I."/>
            <person name="Pacheco R."/>
            <person name="Padilla G."/>
            <person name="Ferreira P."/>
            <person name="Barriuso J."/>
            <person name="Kellner H."/>
            <person name="Castanera R."/>
            <person name="Alfaro M."/>
            <person name="Ramirez L."/>
            <person name="Pisabarro A.G."/>
            <person name="Kuo A."/>
            <person name="Tritt A."/>
            <person name="Lipzen A."/>
            <person name="He G."/>
            <person name="Yan M."/>
            <person name="Ng V."/>
            <person name="Cullen D."/>
            <person name="Martin F."/>
            <person name="Rosso M.-N."/>
            <person name="Henrissat B."/>
            <person name="Hibbett D."/>
            <person name="Martinez A.T."/>
            <person name="Grigoriev I.V."/>
        </authorList>
    </citation>
    <scope>NUCLEOTIDE SEQUENCE</scope>
    <source>
        <strain evidence="2">MF-IS2</strain>
    </source>
</reference>
<dbReference type="AlphaFoldDB" id="A0A9P5XFH6"/>
<protein>
    <submittedName>
        <fullName evidence="2">Uncharacterized protein</fullName>
    </submittedName>
</protein>
<feature type="transmembrane region" description="Helical" evidence="1">
    <location>
        <begin position="20"/>
        <end position="39"/>
    </location>
</feature>
<keyword evidence="1" id="KW-1133">Transmembrane helix</keyword>
<gene>
    <name evidence="2" type="ORF">P691DRAFT_759179</name>
</gene>
<evidence type="ECO:0000313" key="2">
    <source>
        <dbReference type="EMBL" id="KAF9449277.1"/>
    </source>
</evidence>
<keyword evidence="3" id="KW-1185">Reference proteome</keyword>
<sequence>MVYAVAGDKVTSSSQNPTAWVVICSIGIPIQAFTCLLVTHQVTLGRATGQQQQDEVMLMMGRGSGELIMHNTPLLSAGKQSIASGRGISLYSIQF</sequence>